<feature type="signal peptide" evidence="2">
    <location>
        <begin position="1"/>
        <end position="22"/>
    </location>
</feature>
<dbReference type="OMA" id="KSSACMT"/>
<name>A0A0B2V643_TOXCA</name>
<sequence>MYSSNVCAVLVVLSVCAEYALSLICYNCHNTAPTNADCVKSKNCTGSACIVYEGASLTISSAFCLLILPSVIERKRRIDRQCWLGANGTVKHCICGEDFCNRLRDRTYLAHIDPLSLPIQNATLVKQNPFIDYDLGNSAEENALDIRNIPFSSAGAKVDRQQAADDPRILDIDDNDLVPISHDDYIGDYFDRDTTDKKLEEEEKIIKEFKSSACMTNLCSSLYVMFASMIVANLLS</sequence>
<feature type="transmembrane region" description="Helical" evidence="1">
    <location>
        <begin position="214"/>
        <end position="235"/>
    </location>
</feature>
<protein>
    <submittedName>
        <fullName evidence="3">Uncharacterized protein</fullName>
    </submittedName>
</protein>
<gene>
    <name evidence="3" type="ORF">Tcan_14904</name>
</gene>
<keyword evidence="1" id="KW-1133">Transmembrane helix</keyword>
<evidence type="ECO:0000256" key="2">
    <source>
        <dbReference type="SAM" id="SignalP"/>
    </source>
</evidence>
<keyword evidence="1" id="KW-0472">Membrane</keyword>
<dbReference type="EMBL" id="JPKZ01002387">
    <property type="protein sequence ID" value="KHN77023.1"/>
    <property type="molecule type" value="Genomic_DNA"/>
</dbReference>
<dbReference type="Proteomes" id="UP000031036">
    <property type="component" value="Unassembled WGS sequence"/>
</dbReference>
<organism evidence="3 4">
    <name type="scientific">Toxocara canis</name>
    <name type="common">Canine roundworm</name>
    <dbReference type="NCBI Taxonomy" id="6265"/>
    <lineage>
        <taxon>Eukaryota</taxon>
        <taxon>Metazoa</taxon>
        <taxon>Ecdysozoa</taxon>
        <taxon>Nematoda</taxon>
        <taxon>Chromadorea</taxon>
        <taxon>Rhabditida</taxon>
        <taxon>Spirurina</taxon>
        <taxon>Ascaridomorpha</taxon>
        <taxon>Ascaridoidea</taxon>
        <taxon>Toxocaridae</taxon>
        <taxon>Toxocara</taxon>
    </lineage>
</organism>
<feature type="chain" id="PRO_5002079653" evidence="2">
    <location>
        <begin position="23"/>
        <end position="236"/>
    </location>
</feature>
<dbReference type="AlphaFoldDB" id="A0A0B2V643"/>
<evidence type="ECO:0000313" key="4">
    <source>
        <dbReference type="Proteomes" id="UP000031036"/>
    </source>
</evidence>
<reference evidence="3 4" key="1">
    <citation type="submission" date="2014-11" db="EMBL/GenBank/DDBJ databases">
        <title>Genetic blueprint of the zoonotic pathogen Toxocara canis.</title>
        <authorList>
            <person name="Zhu X.-Q."/>
            <person name="Korhonen P.K."/>
            <person name="Cai H."/>
            <person name="Young N.D."/>
            <person name="Nejsum P."/>
            <person name="von Samson-Himmelstjerna G."/>
            <person name="Boag P.R."/>
            <person name="Tan P."/>
            <person name="Li Q."/>
            <person name="Min J."/>
            <person name="Yang Y."/>
            <person name="Wang X."/>
            <person name="Fang X."/>
            <person name="Hall R.S."/>
            <person name="Hofmann A."/>
            <person name="Sternberg P.W."/>
            <person name="Jex A.R."/>
            <person name="Gasser R.B."/>
        </authorList>
    </citation>
    <scope>NUCLEOTIDE SEQUENCE [LARGE SCALE GENOMIC DNA]</scope>
    <source>
        <strain evidence="3">PN_DK_2014</strain>
    </source>
</reference>
<evidence type="ECO:0000256" key="1">
    <source>
        <dbReference type="SAM" id="Phobius"/>
    </source>
</evidence>
<dbReference type="OrthoDB" id="5831822at2759"/>
<feature type="transmembrane region" description="Helical" evidence="1">
    <location>
        <begin position="50"/>
        <end position="72"/>
    </location>
</feature>
<keyword evidence="2" id="KW-0732">Signal</keyword>
<keyword evidence="1" id="KW-0812">Transmembrane</keyword>
<keyword evidence="4" id="KW-1185">Reference proteome</keyword>
<proteinExistence type="predicted"/>
<comment type="caution">
    <text evidence="3">The sequence shown here is derived from an EMBL/GenBank/DDBJ whole genome shotgun (WGS) entry which is preliminary data.</text>
</comment>
<evidence type="ECO:0000313" key="3">
    <source>
        <dbReference type="EMBL" id="KHN77023.1"/>
    </source>
</evidence>
<accession>A0A0B2V643</accession>